<feature type="transmembrane region" description="Helical" evidence="2">
    <location>
        <begin position="289"/>
        <end position="306"/>
    </location>
</feature>
<evidence type="ECO:0000256" key="2">
    <source>
        <dbReference type="SAM" id="Phobius"/>
    </source>
</evidence>
<keyword evidence="2" id="KW-0812">Transmembrane</keyword>
<proteinExistence type="predicted"/>
<dbReference type="Proteomes" id="UP000601768">
    <property type="component" value="Unassembled WGS sequence"/>
</dbReference>
<evidence type="ECO:0000256" key="1">
    <source>
        <dbReference type="SAM" id="Coils"/>
    </source>
</evidence>
<sequence>MNWINRYVNNVKSYLPKSLKDDVGNELESSLQDQIDDKAEQLQRELNEQEIQQILLERGHPIVVASSYQSAKTLVTPELFPLYKVVLKWVFLLLFVVKGTQTLSGAFSQEHINVFSTALHFIGNIFESCLYGFAWTTLAFYLIGNAVTTKQVYAKWHPSKLPNIPAPNQQIGLFDAAFEMVCLFGFIAVMNNYFMPITGEPAARYSIHMSDALYALVPWISAVVSLSIVFCFYKMLSPYWTRGKIIIDWAIYAAQFAMLAVMYQLPQSLTLIYPLHGEQTTLQLSQHQWQTFLSATALVFMIDIGFKVKRFIELGR</sequence>
<feature type="coiled-coil region" evidence="1">
    <location>
        <begin position="28"/>
        <end position="59"/>
    </location>
</feature>
<evidence type="ECO:0000313" key="3">
    <source>
        <dbReference type="EMBL" id="MBC3766179.1"/>
    </source>
</evidence>
<feature type="transmembrane region" description="Helical" evidence="2">
    <location>
        <begin position="173"/>
        <end position="193"/>
    </location>
</feature>
<dbReference type="RefSeq" id="WP_186506650.1">
    <property type="nucleotide sequence ID" value="NZ_JACNEP010000006.1"/>
</dbReference>
<dbReference type="AlphaFoldDB" id="A0A8J6LYG3"/>
<reference evidence="3" key="2">
    <citation type="submission" date="2020-08" db="EMBL/GenBank/DDBJ databases">
        <authorList>
            <person name="Lai Q."/>
        </authorList>
    </citation>
    <scope>NUCLEOTIDE SEQUENCE</scope>
    <source>
        <strain evidence="3">S27-2</strain>
    </source>
</reference>
<reference evidence="3" key="1">
    <citation type="journal article" date="2018" name="Int. J. Syst. Evol. Microbiol.">
        <title>Neptunicella marina gen. nov., sp. nov., isolated from surface seawater.</title>
        <authorList>
            <person name="Liu X."/>
            <person name="Lai Q."/>
            <person name="Du Y."/>
            <person name="Zhang X."/>
            <person name="Liu Z."/>
            <person name="Sun F."/>
            <person name="Shao Z."/>
        </authorList>
    </citation>
    <scope>NUCLEOTIDE SEQUENCE</scope>
    <source>
        <strain evidence="3">S27-2</strain>
    </source>
</reference>
<name>A0A8J6LYG3_9ALTE</name>
<keyword evidence="2" id="KW-0472">Membrane</keyword>
<accession>A0A8J6LYG3</accession>
<protein>
    <submittedName>
        <fullName evidence="3">Uncharacterized protein</fullName>
    </submittedName>
</protein>
<evidence type="ECO:0000313" key="4">
    <source>
        <dbReference type="Proteomes" id="UP000601768"/>
    </source>
</evidence>
<keyword evidence="2" id="KW-1133">Transmembrane helix</keyword>
<keyword evidence="4" id="KW-1185">Reference proteome</keyword>
<gene>
    <name evidence="3" type="ORF">H8B19_09825</name>
</gene>
<feature type="transmembrane region" description="Helical" evidence="2">
    <location>
        <begin position="245"/>
        <end position="265"/>
    </location>
</feature>
<organism evidence="3 4">
    <name type="scientific">Neptunicella marina</name>
    <dbReference type="NCBI Taxonomy" id="2125989"/>
    <lineage>
        <taxon>Bacteria</taxon>
        <taxon>Pseudomonadati</taxon>
        <taxon>Pseudomonadota</taxon>
        <taxon>Gammaproteobacteria</taxon>
        <taxon>Alteromonadales</taxon>
        <taxon>Alteromonadaceae</taxon>
        <taxon>Neptunicella</taxon>
    </lineage>
</organism>
<dbReference type="EMBL" id="JACNEP010000006">
    <property type="protein sequence ID" value="MBC3766179.1"/>
    <property type="molecule type" value="Genomic_DNA"/>
</dbReference>
<feature type="transmembrane region" description="Helical" evidence="2">
    <location>
        <begin position="213"/>
        <end position="233"/>
    </location>
</feature>
<comment type="caution">
    <text evidence="3">The sequence shown here is derived from an EMBL/GenBank/DDBJ whole genome shotgun (WGS) entry which is preliminary data.</text>
</comment>
<keyword evidence="1" id="KW-0175">Coiled coil</keyword>